<dbReference type="Pfam" id="PF00899">
    <property type="entry name" value="ThiF"/>
    <property type="match status" value="1"/>
</dbReference>
<dbReference type="GO" id="GO:0016779">
    <property type="term" value="F:nucleotidyltransferase activity"/>
    <property type="evidence" value="ECO:0007669"/>
    <property type="project" value="UniProtKB-KW"/>
</dbReference>
<dbReference type="Gene3D" id="3.40.50.720">
    <property type="entry name" value="NAD(P)-binding Rossmann-like Domain"/>
    <property type="match status" value="1"/>
</dbReference>
<dbReference type="InterPro" id="IPR000594">
    <property type="entry name" value="ThiF_NAD_FAD-bd"/>
</dbReference>
<protein>
    <submittedName>
        <fullName evidence="3">Molybdopterin or thiamine biosynthesis adenylyltransferase</fullName>
    </submittedName>
</protein>
<dbReference type="SUPFAM" id="SSF69572">
    <property type="entry name" value="Activating enzymes of the ubiquitin-like proteins"/>
    <property type="match status" value="1"/>
</dbReference>
<gene>
    <name evidence="3" type="ORF">SAMN04487859_102117</name>
</gene>
<keyword evidence="3" id="KW-0548">Nucleotidyltransferase</keyword>
<proteinExistence type="inferred from homology"/>
<dbReference type="STRING" id="1005928.SAMN04487859_102117"/>
<reference evidence="4" key="1">
    <citation type="submission" date="2016-10" db="EMBL/GenBank/DDBJ databases">
        <authorList>
            <person name="Varghese N."/>
            <person name="Submissions S."/>
        </authorList>
    </citation>
    <scope>NUCLEOTIDE SEQUENCE [LARGE SCALE GENOMIC DNA]</scope>
    <source>
        <strain evidence="4">DSM 28463</strain>
    </source>
</reference>
<dbReference type="InterPro" id="IPR035985">
    <property type="entry name" value="Ubiquitin-activating_enz"/>
</dbReference>
<dbReference type="Proteomes" id="UP000198599">
    <property type="component" value="Unassembled WGS sequence"/>
</dbReference>
<keyword evidence="3" id="KW-0808">Transferase</keyword>
<dbReference type="EMBL" id="FOVP01000002">
    <property type="protein sequence ID" value="SFN42283.1"/>
    <property type="molecule type" value="Genomic_DNA"/>
</dbReference>
<evidence type="ECO:0000313" key="3">
    <source>
        <dbReference type="EMBL" id="SFN42283.1"/>
    </source>
</evidence>
<dbReference type="CDD" id="cd00158">
    <property type="entry name" value="RHOD"/>
    <property type="match status" value="1"/>
</dbReference>
<accession>A0A1I4YWY7</accession>
<dbReference type="PANTHER" id="PTHR10953">
    <property type="entry name" value="UBIQUITIN-ACTIVATING ENZYME E1"/>
    <property type="match status" value="1"/>
</dbReference>
<organism evidence="3 4">
    <name type="scientific">Roseovarius lutimaris</name>
    <dbReference type="NCBI Taxonomy" id="1005928"/>
    <lineage>
        <taxon>Bacteria</taxon>
        <taxon>Pseudomonadati</taxon>
        <taxon>Pseudomonadota</taxon>
        <taxon>Alphaproteobacteria</taxon>
        <taxon>Rhodobacterales</taxon>
        <taxon>Roseobacteraceae</taxon>
        <taxon>Roseovarius</taxon>
    </lineage>
</organism>
<evidence type="ECO:0000259" key="2">
    <source>
        <dbReference type="Pfam" id="PF00899"/>
    </source>
</evidence>
<dbReference type="AlphaFoldDB" id="A0A1I4YWY7"/>
<name>A0A1I4YWY7_9RHOB</name>
<evidence type="ECO:0000313" key="4">
    <source>
        <dbReference type="Proteomes" id="UP000198599"/>
    </source>
</evidence>
<dbReference type="FunFam" id="3.40.50.720:FF:000080">
    <property type="entry name" value="Thiazole biosynthesis adenylyltransferase ThiF"/>
    <property type="match status" value="1"/>
</dbReference>
<evidence type="ECO:0000256" key="1">
    <source>
        <dbReference type="ARBA" id="ARBA00009919"/>
    </source>
</evidence>
<dbReference type="GO" id="GO:0004792">
    <property type="term" value="F:thiosulfate-cyanide sulfurtransferase activity"/>
    <property type="evidence" value="ECO:0007669"/>
    <property type="project" value="TreeGrafter"/>
</dbReference>
<keyword evidence="4" id="KW-1185">Reference proteome</keyword>
<dbReference type="CDD" id="cd00757">
    <property type="entry name" value="ThiF_MoeB_HesA_family"/>
    <property type="match status" value="1"/>
</dbReference>
<feature type="domain" description="THIF-type NAD/FAD binding fold" evidence="2">
    <location>
        <begin position="10"/>
        <end position="233"/>
    </location>
</feature>
<dbReference type="InterPro" id="IPR045886">
    <property type="entry name" value="ThiF/MoeB/HesA"/>
</dbReference>
<dbReference type="GO" id="GO:0005737">
    <property type="term" value="C:cytoplasm"/>
    <property type="evidence" value="ECO:0007669"/>
    <property type="project" value="TreeGrafter"/>
</dbReference>
<dbReference type="PANTHER" id="PTHR10953:SF102">
    <property type="entry name" value="ADENYLYLTRANSFERASE AND SULFURTRANSFERASE MOCS3"/>
    <property type="match status" value="1"/>
</dbReference>
<comment type="similarity">
    <text evidence="1">Belongs to the HesA/MoeB/ThiF family.</text>
</comment>
<dbReference type="GO" id="GO:0008641">
    <property type="term" value="F:ubiquitin-like modifier activating enzyme activity"/>
    <property type="evidence" value="ECO:0007669"/>
    <property type="project" value="InterPro"/>
</dbReference>
<sequence length="335" mass="34933">MAWGHGMTRYARQIAVPEFGPKAQARLRAARVLVVGAGGLAAPVLQYLVGAGVGHITLVDHDTVALSNLHRQTLFREADIGRPKAEVAAVHMAALNPECRVRPLVERLDPQNAKALCMGQNVILDCADSFAASYVLSDICTALNLPLISATVVGTSGYCGGFCGGAPSLRAVFPDLPDRLGSCDADGVLGPAVGVMGAVQAQMTLAVLAGIEPDPLGQLVSFEALGLRFGGFRFEGAPEPDGGFAFIAASEICTNDALTDLRAADEPGPALAGAARRIVADFDIPPLPDKGQRVVLACRSGLRAWQAATRLRQHWPGEIALIALGDSPNDTQGDD</sequence>